<comment type="caution">
    <text evidence="2">The sequence shown here is derived from an EMBL/GenBank/DDBJ whole genome shotgun (WGS) entry which is preliminary data.</text>
</comment>
<feature type="region of interest" description="Disordered" evidence="1">
    <location>
        <begin position="205"/>
        <end position="229"/>
    </location>
</feature>
<reference evidence="2 3" key="1">
    <citation type="submission" date="2020-08" db="EMBL/GenBank/DDBJ databases">
        <title>Sequencing the genomes of 1000 actinobacteria strains.</title>
        <authorList>
            <person name="Klenk H.-P."/>
        </authorList>
    </citation>
    <scope>NUCLEOTIDE SEQUENCE [LARGE SCALE GENOMIC DNA]</scope>
    <source>
        <strain evidence="2 3">DSM 45859</strain>
    </source>
</reference>
<organism evidence="2 3">
    <name type="scientific">Amycolatopsis jiangsuensis</name>
    <dbReference type="NCBI Taxonomy" id="1181879"/>
    <lineage>
        <taxon>Bacteria</taxon>
        <taxon>Bacillati</taxon>
        <taxon>Actinomycetota</taxon>
        <taxon>Actinomycetes</taxon>
        <taxon>Pseudonocardiales</taxon>
        <taxon>Pseudonocardiaceae</taxon>
        <taxon>Amycolatopsis</taxon>
    </lineage>
</organism>
<keyword evidence="3" id="KW-1185">Reference proteome</keyword>
<evidence type="ECO:0008006" key="4">
    <source>
        <dbReference type="Google" id="ProtNLM"/>
    </source>
</evidence>
<protein>
    <recommendedName>
        <fullName evidence="4">Collagen triple helix repeat protein</fullName>
    </recommendedName>
</protein>
<sequence>MRPSRTSLIAIVLAVVALGGAAWATLAPLAVRQDAAEVQSQARTLAEQVADACARGGETAVELGSACAKADEVKDQPNVAEPAATTTDPAALRSAARTAVESYCAARNGCRGANGETPDFDALTSAVLARIPAPADGTDGKRGPGPSDAQVSSAVADYCDAHDQCRGPAGAQGTPGINGHDGAAGPACPDGYELRDAVITAPDQTTYSGKACVDPSSSTPPTDPPTPGG</sequence>
<proteinExistence type="predicted"/>
<dbReference type="EMBL" id="JACHMG010000001">
    <property type="protein sequence ID" value="MBB4689835.1"/>
    <property type="molecule type" value="Genomic_DNA"/>
</dbReference>
<name>A0A840J8A9_9PSEU</name>
<evidence type="ECO:0000313" key="2">
    <source>
        <dbReference type="EMBL" id="MBB4689835.1"/>
    </source>
</evidence>
<feature type="region of interest" description="Disordered" evidence="1">
    <location>
        <begin position="170"/>
        <end position="191"/>
    </location>
</feature>
<dbReference type="AlphaFoldDB" id="A0A840J8A9"/>
<evidence type="ECO:0000256" key="1">
    <source>
        <dbReference type="SAM" id="MobiDB-lite"/>
    </source>
</evidence>
<dbReference type="RefSeq" id="WP_184784296.1">
    <property type="nucleotide sequence ID" value="NZ_JACHMG010000001.1"/>
</dbReference>
<gene>
    <name evidence="2" type="ORF">BJY18_007320</name>
</gene>
<accession>A0A840J8A9</accession>
<dbReference type="Proteomes" id="UP000581769">
    <property type="component" value="Unassembled WGS sequence"/>
</dbReference>
<evidence type="ECO:0000313" key="3">
    <source>
        <dbReference type="Proteomes" id="UP000581769"/>
    </source>
</evidence>